<keyword evidence="7 12" id="KW-0371">Homeobox</keyword>
<feature type="region of interest" description="Disordered" evidence="14">
    <location>
        <begin position="108"/>
        <end position="129"/>
    </location>
</feature>
<evidence type="ECO:0000256" key="6">
    <source>
        <dbReference type="ARBA" id="ARBA00023125"/>
    </source>
</evidence>
<evidence type="ECO:0000256" key="14">
    <source>
        <dbReference type="SAM" id="MobiDB-lite"/>
    </source>
</evidence>
<evidence type="ECO:0000259" key="15">
    <source>
        <dbReference type="PROSITE" id="PS50071"/>
    </source>
</evidence>
<accession>A0AAD2DK84</accession>
<dbReference type="GO" id="GO:0003700">
    <property type="term" value="F:DNA-binding transcription factor activity"/>
    <property type="evidence" value="ECO:0007669"/>
    <property type="project" value="InterPro"/>
</dbReference>
<dbReference type="Pfam" id="PF00046">
    <property type="entry name" value="Homeodomain"/>
    <property type="match status" value="1"/>
</dbReference>
<name>A0AAD2DK84_9LAMI</name>
<evidence type="ECO:0000256" key="1">
    <source>
        <dbReference type="ARBA" id="ARBA00004123"/>
    </source>
</evidence>
<keyword evidence="8" id="KW-0804">Transcription</keyword>
<dbReference type="FunFam" id="1.10.10.60:FF:000118">
    <property type="entry name" value="WUSCHEL-related homeobox 11"/>
    <property type="match status" value="1"/>
</dbReference>
<evidence type="ECO:0000256" key="2">
    <source>
        <dbReference type="ARBA" id="ARBA00022473"/>
    </source>
</evidence>
<dbReference type="Gene3D" id="1.10.10.60">
    <property type="entry name" value="Homeodomain-like"/>
    <property type="match status" value="1"/>
</dbReference>
<evidence type="ECO:0000256" key="8">
    <source>
        <dbReference type="ARBA" id="ARBA00023163"/>
    </source>
</evidence>
<evidence type="ECO:0000313" key="17">
    <source>
        <dbReference type="Proteomes" id="UP000834106"/>
    </source>
</evidence>
<dbReference type="PANTHER" id="PTHR47288:SF1">
    <property type="entry name" value="WUSCHEL-RELATED HOMEOBOX 9"/>
    <property type="match status" value="1"/>
</dbReference>
<dbReference type="InterPro" id="IPR001356">
    <property type="entry name" value="HD"/>
</dbReference>
<keyword evidence="2" id="KW-0217">Developmental protein</keyword>
<dbReference type="PROSITE" id="PS50071">
    <property type="entry name" value="HOMEOBOX_2"/>
    <property type="match status" value="1"/>
</dbReference>
<dbReference type="SMART" id="SM00389">
    <property type="entry name" value="HOX"/>
    <property type="match status" value="1"/>
</dbReference>
<dbReference type="GO" id="GO:0050793">
    <property type="term" value="P:regulation of developmental process"/>
    <property type="evidence" value="ECO:0007669"/>
    <property type="project" value="InterPro"/>
</dbReference>
<dbReference type="EMBL" id="OU503036">
    <property type="protein sequence ID" value="CAI9755173.1"/>
    <property type="molecule type" value="Genomic_DNA"/>
</dbReference>
<organism evidence="16 17">
    <name type="scientific">Fraxinus pennsylvanica</name>
    <dbReference type="NCBI Taxonomy" id="56036"/>
    <lineage>
        <taxon>Eukaryota</taxon>
        <taxon>Viridiplantae</taxon>
        <taxon>Streptophyta</taxon>
        <taxon>Embryophyta</taxon>
        <taxon>Tracheophyta</taxon>
        <taxon>Spermatophyta</taxon>
        <taxon>Magnoliopsida</taxon>
        <taxon>eudicotyledons</taxon>
        <taxon>Gunneridae</taxon>
        <taxon>Pentapetalae</taxon>
        <taxon>asterids</taxon>
        <taxon>lamiids</taxon>
        <taxon>Lamiales</taxon>
        <taxon>Oleaceae</taxon>
        <taxon>Oleeae</taxon>
        <taxon>Fraxinus</taxon>
    </lineage>
</organism>
<keyword evidence="9 12" id="KW-0539">Nucleus</keyword>
<evidence type="ECO:0000256" key="13">
    <source>
        <dbReference type="RuleBase" id="RU000682"/>
    </source>
</evidence>
<dbReference type="InterPro" id="IPR009057">
    <property type="entry name" value="Homeodomain-like_sf"/>
</dbReference>
<feature type="DNA-binding region" description="Homeobox" evidence="12">
    <location>
        <begin position="48"/>
        <end position="112"/>
    </location>
</feature>
<comment type="similarity">
    <text evidence="10">Belongs to the WUS homeobox family.</text>
</comment>
<sequence length="263" mass="29562">MASSNRHWPSMFKSKPEWQHDIISSLISTGCHRTPYTSVPGSEERSPEPKTRWNPRPEQIRILEAIFNSGMVNPPRDEIRKIRAQLQQYGQVGDANVFYWFQNRKSRSKQKNRQLHNTKSQTHHAPPVTTTMAATSSILPPSVKYSPSSIEKMIFSVCSSPLMDISNSPTGSANQSIFRTPNEFLAEPYIFPVQQPSEGPSTAAFTQGFCFPDVSDHVTDHTAGNCCSSLSLSELMPMNHEPSEKANQDDHEKMKLQQQLSTA</sequence>
<evidence type="ECO:0000256" key="11">
    <source>
        <dbReference type="ARBA" id="ARBA00068485"/>
    </source>
</evidence>
<reference evidence="16" key="1">
    <citation type="submission" date="2023-05" db="EMBL/GenBank/DDBJ databases">
        <authorList>
            <person name="Huff M."/>
        </authorList>
    </citation>
    <scope>NUCLEOTIDE SEQUENCE</scope>
</reference>
<evidence type="ECO:0000256" key="7">
    <source>
        <dbReference type="ARBA" id="ARBA00023155"/>
    </source>
</evidence>
<keyword evidence="5" id="KW-0287">Flowering</keyword>
<keyword evidence="17" id="KW-1185">Reference proteome</keyword>
<dbReference type="GO" id="GO:0005634">
    <property type="term" value="C:nucleus"/>
    <property type="evidence" value="ECO:0007669"/>
    <property type="project" value="UniProtKB-SubCell"/>
</dbReference>
<evidence type="ECO:0000256" key="12">
    <source>
        <dbReference type="PROSITE-ProRule" id="PRU00108"/>
    </source>
</evidence>
<dbReference type="GO" id="GO:0003677">
    <property type="term" value="F:DNA binding"/>
    <property type="evidence" value="ECO:0007669"/>
    <property type="project" value="UniProtKB-UniRule"/>
</dbReference>
<evidence type="ECO:0000256" key="9">
    <source>
        <dbReference type="ARBA" id="ARBA00023242"/>
    </source>
</evidence>
<evidence type="ECO:0000256" key="10">
    <source>
        <dbReference type="ARBA" id="ARBA00024040"/>
    </source>
</evidence>
<feature type="region of interest" description="Disordered" evidence="14">
    <location>
        <begin position="33"/>
        <end position="55"/>
    </location>
</feature>
<feature type="domain" description="Homeobox" evidence="15">
    <location>
        <begin position="46"/>
        <end position="111"/>
    </location>
</feature>
<dbReference type="GO" id="GO:0009908">
    <property type="term" value="P:flower development"/>
    <property type="evidence" value="ECO:0007669"/>
    <property type="project" value="UniProtKB-KW"/>
</dbReference>
<gene>
    <name evidence="16" type="ORF">FPE_LOCUS2604</name>
</gene>
<keyword evidence="4" id="KW-0805">Transcription regulation</keyword>
<feature type="compositionally biased region" description="Basic and acidic residues" evidence="14">
    <location>
        <begin position="241"/>
        <end position="255"/>
    </location>
</feature>
<evidence type="ECO:0000256" key="4">
    <source>
        <dbReference type="ARBA" id="ARBA00023015"/>
    </source>
</evidence>
<dbReference type="Proteomes" id="UP000834106">
    <property type="component" value="Chromosome 1"/>
</dbReference>
<evidence type="ECO:0000256" key="5">
    <source>
        <dbReference type="ARBA" id="ARBA00023089"/>
    </source>
</evidence>
<evidence type="ECO:0000256" key="3">
    <source>
        <dbReference type="ARBA" id="ARBA00022782"/>
    </source>
</evidence>
<dbReference type="CDD" id="cd00086">
    <property type="entry name" value="homeodomain"/>
    <property type="match status" value="1"/>
</dbReference>
<dbReference type="AlphaFoldDB" id="A0AAD2DK84"/>
<dbReference type="SUPFAM" id="SSF46689">
    <property type="entry name" value="Homeodomain-like"/>
    <property type="match status" value="1"/>
</dbReference>
<dbReference type="InterPro" id="IPR044557">
    <property type="entry name" value="WOX8/9-like"/>
</dbReference>
<keyword evidence="6 12" id="KW-0238">DNA-binding</keyword>
<evidence type="ECO:0000313" key="16">
    <source>
        <dbReference type="EMBL" id="CAI9755173.1"/>
    </source>
</evidence>
<feature type="compositionally biased region" description="Basic and acidic residues" evidence="14">
    <location>
        <begin position="42"/>
        <end position="51"/>
    </location>
</feature>
<dbReference type="PANTHER" id="PTHR47288">
    <property type="entry name" value="WUSCHEL-RELATED HOMEOBOX 9"/>
    <property type="match status" value="1"/>
</dbReference>
<feature type="region of interest" description="Disordered" evidence="14">
    <location>
        <begin position="240"/>
        <end position="263"/>
    </location>
</feature>
<keyword evidence="3" id="KW-0221">Differentiation</keyword>
<dbReference type="GO" id="GO:0030154">
    <property type="term" value="P:cell differentiation"/>
    <property type="evidence" value="ECO:0007669"/>
    <property type="project" value="UniProtKB-KW"/>
</dbReference>
<comment type="subcellular location">
    <subcellularLocation>
        <location evidence="1 12 13">Nucleus</location>
    </subcellularLocation>
</comment>
<protein>
    <recommendedName>
        <fullName evidence="11">Protein WUSCHEL</fullName>
    </recommendedName>
</protein>
<proteinExistence type="inferred from homology"/>